<evidence type="ECO:0000313" key="6">
    <source>
        <dbReference type="Proteomes" id="UP000246085"/>
    </source>
</evidence>
<dbReference type="GO" id="GO:0047617">
    <property type="term" value="F:fatty acyl-CoA hydrolase activity"/>
    <property type="evidence" value="ECO:0007669"/>
    <property type="project" value="InterPro"/>
</dbReference>
<dbReference type="Pfam" id="PF03061">
    <property type="entry name" value="4HBT"/>
    <property type="match status" value="1"/>
</dbReference>
<proteinExistence type="inferred from homology"/>
<evidence type="ECO:0000259" key="3">
    <source>
        <dbReference type="Pfam" id="PF03061"/>
    </source>
</evidence>
<evidence type="ECO:0000256" key="1">
    <source>
        <dbReference type="ARBA" id="ARBA00008324"/>
    </source>
</evidence>
<dbReference type="KEGG" id="bvz:BRAD3257_2221"/>
<dbReference type="Proteomes" id="UP000669317">
    <property type="component" value="Unassembled WGS sequence"/>
</dbReference>
<dbReference type="OrthoDB" id="9813282at2"/>
<dbReference type="InterPro" id="IPR039298">
    <property type="entry name" value="ACOT13"/>
</dbReference>
<name>A0A2U3PVW6_9BRAD</name>
<feature type="domain" description="Thioesterase" evidence="3">
    <location>
        <begin position="53"/>
        <end position="127"/>
    </location>
</feature>
<evidence type="ECO:0000256" key="2">
    <source>
        <dbReference type="ARBA" id="ARBA00022801"/>
    </source>
</evidence>
<dbReference type="Gene3D" id="3.10.129.10">
    <property type="entry name" value="Hotdog Thioesterase"/>
    <property type="match status" value="1"/>
</dbReference>
<dbReference type="RefSeq" id="WP_122401647.1">
    <property type="nucleotide sequence ID" value="NZ_JAGIKT010000022.1"/>
</dbReference>
<gene>
    <name evidence="5" type="ORF">BRAD3257_2221</name>
    <name evidence="4" type="ORF">JWS04_11745</name>
</gene>
<dbReference type="EMBL" id="LS398110">
    <property type="protein sequence ID" value="SPP93300.1"/>
    <property type="molecule type" value="Genomic_DNA"/>
</dbReference>
<evidence type="ECO:0000313" key="5">
    <source>
        <dbReference type="EMBL" id="SPP93300.1"/>
    </source>
</evidence>
<dbReference type="InterPro" id="IPR003736">
    <property type="entry name" value="PAAI_dom"/>
</dbReference>
<dbReference type="SUPFAM" id="SSF54637">
    <property type="entry name" value="Thioesterase/thiol ester dehydrase-isomerase"/>
    <property type="match status" value="1"/>
</dbReference>
<protein>
    <submittedName>
        <fullName evidence="4">PaaI family thioesterase</fullName>
    </submittedName>
    <submittedName>
        <fullName evidence="5">Phenylacetic acid degradation protein</fullName>
    </submittedName>
</protein>
<reference evidence="4 7" key="2">
    <citation type="submission" date="2021-03" db="EMBL/GenBank/DDBJ databases">
        <title>Genome Sequence of Bradyrhizobium vignae strain ISRA400.</title>
        <authorList>
            <person name="Tisa L.S."/>
            <person name="Svistoonoff S."/>
            <person name="Hocher V."/>
            <person name="Fall S."/>
            <person name="Zaiya A."/>
            <person name="Naing D."/>
            <person name="Niang N."/>
            <person name="Diouf A."/>
            <person name="Dasylva M.C."/>
            <person name="Toure O."/>
            <person name="Gueye M."/>
            <person name="Gully D."/>
            <person name="Tisseyre P."/>
            <person name="Simpson S."/>
            <person name="Morris K."/>
            <person name="Thomas W.K."/>
        </authorList>
    </citation>
    <scope>NUCLEOTIDE SEQUENCE [LARGE SCALE GENOMIC DNA]</scope>
    <source>
        <strain evidence="4 7">ISRA400</strain>
    </source>
</reference>
<dbReference type="PANTHER" id="PTHR21660">
    <property type="entry name" value="THIOESTERASE SUPERFAMILY MEMBER-RELATED"/>
    <property type="match status" value="1"/>
</dbReference>
<keyword evidence="2" id="KW-0378">Hydrolase</keyword>
<accession>A0A2U3PVW6</accession>
<dbReference type="InterPro" id="IPR029069">
    <property type="entry name" value="HotDog_dom_sf"/>
</dbReference>
<sequence length="141" mass="15025">MDGSGFFAKIVRGELPQAPIATLLGWKFVDFDAEQQVIKVEMQARPEFLNPAGLIHGGMLAAMLDETLSPALAATLGPGEFAPTLEIKVNFVSPAKVGRIFGTGRIVSRGRSICFLEGQLHDEQATLLATGSATSKIGRSR</sequence>
<dbReference type="PANTHER" id="PTHR21660:SF1">
    <property type="entry name" value="ACYL-COENZYME A THIOESTERASE 13"/>
    <property type="match status" value="1"/>
</dbReference>
<accession>A0A4Q0QHC9</accession>
<dbReference type="AlphaFoldDB" id="A0A2U3PVW6"/>
<reference evidence="5 6" key="1">
    <citation type="submission" date="2018-03" db="EMBL/GenBank/DDBJ databases">
        <authorList>
            <person name="Gully D."/>
        </authorList>
    </citation>
    <scope>NUCLEOTIDE SEQUENCE [LARGE SCALE GENOMIC DNA]</scope>
    <source>
        <strain evidence="5">ORS3257</strain>
    </source>
</reference>
<organism evidence="5 6">
    <name type="scientific">Bradyrhizobium vignae</name>
    <dbReference type="NCBI Taxonomy" id="1549949"/>
    <lineage>
        <taxon>Bacteria</taxon>
        <taxon>Pseudomonadati</taxon>
        <taxon>Pseudomonadota</taxon>
        <taxon>Alphaproteobacteria</taxon>
        <taxon>Hyphomicrobiales</taxon>
        <taxon>Nitrobacteraceae</taxon>
        <taxon>Bradyrhizobium</taxon>
    </lineage>
</organism>
<dbReference type="EMBL" id="JAGIKT010000022">
    <property type="protein sequence ID" value="MBP0111744.1"/>
    <property type="molecule type" value="Genomic_DNA"/>
</dbReference>
<keyword evidence="7" id="KW-1185">Reference proteome</keyword>
<dbReference type="NCBIfam" id="TIGR00369">
    <property type="entry name" value="unchar_dom_1"/>
    <property type="match status" value="1"/>
</dbReference>
<dbReference type="CDD" id="cd03443">
    <property type="entry name" value="PaaI_thioesterase"/>
    <property type="match status" value="1"/>
</dbReference>
<dbReference type="InterPro" id="IPR006683">
    <property type="entry name" value="Thioestr_dom"/>
</dbReference>
<evidence type="ECO:0000313" key="7">
    <source>
        <dbReference type="Proteomes" id="UP000669317"/>
    </source>
</evidence>
<comment type="similarity">
    <text evidence="1">Belongs to the thioesterase PaaI family.</text>
</comment>
<dbReference type="Proteomes" id="UP000246085">
    <property type="component" value="Chromosome BRAD3257"/>
</dbReference>
<evidence type="ECO:0000313" key="4">
    <source>
        <dbReference type="EMBL" id="MBP0111744.1"/>
    </source>
</evidence>